<dbReference type="OrthoDB" id="3945550at2759"/>
<gene>
    <name evidence="1" type="ORF">BDV96DRAFT_568921</name>
</gene>
<evidence type="ECO:0000313" key="1">
    <source>
        <dbReference type="EMBL" id="KAF2119015.1"/>
    </source>
</evidence>
<organism evidence="1 2">
    <name type="scientific">Lophiotrema nucula</name>
    <dbReference type="NCBI Taxonomy" id="690887"/>
    <lineage>
        <taxon>Eukaryota</taxon>
        <taxon>Fungi</taxon>
        <taxon>Dikarya</taxon>
        <taxon>Ascomycota</taxon>
        <taxon>Pezizomycotina</taxon>
        <taxon>Dothideomycetes</taxon>
        <taxon>Pleosporomycetidae</taxon>
        <taxon>Pleosporales</taxon>
        <taxon>Lophiotremataceae</taxon>
        <taxon>Lophiotrema</taxon>
    </lineage>
</organism>
<proteinExistence type="predicted"/>
<evidence type="ECO:0000313" key="2">
    <source>
        <dbReference type="Proteomes" id="UP000799770"/>
    </source>
</evidence>
<keyword evidence="2" id="KW-1185">Reference proteome</keyword>
<dbReference type="CDD" id="cd09917">
    <property type="entry name" value="F-box_SF"/>
    <property type="match status" value="1"/>
</dbReference>
<dbReference type="AlphaFoldDB" id="A0A6A5ZID2"/>
<dbReference type="InterPro" id="IPR036047">
    <property type="entry name" value="F-box-like_dom_sf"/>
</dbReference>
<accession>A0A6A5ZID2</accession>
<dbReference type="SUPFAM" id="SSF81383">
    <property type="entry name" value="F-box domain"/>
    <property type="match status" value="1"/>
</dbReference>
<dbReference type="InterPro" id="IPR032675">
    <property type="entry name" value="LRR_dom_sf"/>
</dbReference>
<dbReference type="EMBL" id="ML977316">
    <property type="protein sequence ID" value="KAF2119015.1"/>
    <property type="molecule type" value="Genomic_DNA"/>
</dbReference>
<name>A0A6A5ZID2_9PLEO</name>
<protein>
    <recommendedName>
        <fullName evidence="3">F-box domain-containing protein</fullName>
    </recommendedName>
</protein>
<evidence type="ECO:0008006" key="3">
    <source>
        <dbReference type="Google" id="ProtNLM"/>
    </source>
</evidence>
<reference evidence="1" key="1">
    <citation type="journal article" date="2020" name="Stud. Mycol.">
        <title>101 Dothideomycetes genomes: a test case for predicting lifestyles and emergence of pathogens.</title>
        <authorList>
            <person name="Haridas S."/>
            <person name="Albert R."/>
            <person name="Binder M."/>
            <person name="Bloem J."/>
            <person name="Labutti K."/>
            <person name="Salamov A."/>
            <person name="Andreopoulos B."/>
            <person name="Baker S."/>
            <person name="Barry K."/>
            <person name="Bills G."/>
            <person name="Bluhm B."/>
            <person name="Cannon C."/>
            <person name="Castanera R."/>
            <person name="Culley D."/>
            <person name="Daum C."/>
            <person name="Ezra D."/>
            <person name="Gonzalez J."/>
            <person name="Henrissat B."/>
            <person name="Kuo A."/>
            <person name="Liang C."/>
            <person name="Lipzen A."/>
            <person name="Lutzoni F."/>
            <person name="Magnuson J."/>
            <person name="Mondo S."/>
            <person name="Nolan M."/>
            <person name="Ohm R."/>
            <person name="Pangilinan J."/>
            <person name="Park H.-J."/>
            <person name="Ramirez L."/>
            <person name="Alfaro M."/>
            <person name="Sun H."/>
            <person name="Tritt A."/>
            <person name="Yoshinaga Y."/>
            <person name="Zwiers L.-H."/>
            <person name="Turgeon B."/>
            <person name="Goodwin S."/>
            <person name="Spatafora J."/>
            <person name="Crous P."/>
            <person name="Grigoriev I."/>
        </authorList>
    </citation>
    <scope>NUCLEOTIDE SEQUENCE</scope>
    <source>
        <strain evidence="1">CBS 627.86</strain>
    </source>
</reference>
<dbReference type="Proteomes" id="UP000799770">
    <property type="component" value="Unassembled WGS sequence"/>
</dbReference>
<dbReference type="Gene3D" id="3.80.10.10">
    <property type="entry name" value="Ribonuclease Inhibitor"/>
    <property type="match status" value="2"/>
</dbReference>
<sequence>MSNSNMEKAHTEKPLFPLRNLHDELLIVVFERLVELSPYSLDACTGVCKRFYRLALPIKYRDNVRAGNNCWDVRTKRLINSGSQIPLFVRSLLLDDRHKYGSDDAEMLIDVVNACKNVRSIQVLGSYRFSQKVLDAIEQNLPNAKIEYRAEFPREEDGYYEGWGPEGPFPGDMNGFCSRQLESLKIDSFWAVEDQGLPVVQGSLQKIIRHAPNLKHLTSWSASRCEEWRGVQQVLDLRLTSEDKLPVLESLCYIPLSLHTLRTWGTASGWGSLKVLKLAVLEPLVLLNSFGLPSLRSLTITKTSQNYQYQVAEFDKLPRIDAPLRFLSITNIGEDTLPHRFLSLFSDTLEELFLCRHRMGHPDRGYSSPEIVRLNETCPKLKKLYIRPYVDEKSEIWPLYMLKDFSHFRVLQTLVLGMENHSKIQPSQSLCEKTFSTIQDASPSCKLSELAMVHEYEGIQCAETGGFEDLLQGAKALCKIAWDGTLEAGRRKERYYDYGNKSACESAACAAILSSPDHPFTRKYGLGSRSYPKDTIWCAKQLGTPDAKDATDRTSWAREELLPAGLITEDDFDDQWTPNFAREIRKKVLGDGAAIEEHKKLVKEELRYWKRRKELDDVYGKHWSLYDVLFPVRQGS</sequence>